<feature type="compositionally biased region" description="Acidic residues" evidence="1">
    <location>
        <begin position="141"/>
        <end position="152"/>
    </location>
</feature>
<sequence>MNETISMTDILLAVSVGCNLWFLFLLLYERIMDMRLVRFFKGIAGLWRSLDRNGPKSVAAHEEVSTAKGDIIGKSRFKMASTRTIAAIPAQEAATLEKGIELSEEEATFDDGNTETASRPAQVPEEKLDETFTSMPPEELGYGEDEPDEDASDTPRASGSSFDEIDDACKTAMNPDATQAEREKAAKVFTDMEGTELYEKMMEGSSEIGIRIKGLIEIRLKKPEKEFIVPDNIEDFDIRNYV</sequence>
<feature type="transmembrane region" description="Helical" evidence="2">
    <location>
        <begin position="6"/>
        <end position="28"/>
    </location>
</feature>
<name>A0A098YU39_9BACT</name>
<feature type="region of interest" description="Disordered" evidence="1">
    <location>
        <begin position="105"/>
        <end position="163"/>
    </location>
</feature>
<evidence type="ECO:0000313" key="4">
    <source>
        <dbReference type="Proteomes" id="UP000029723"/>
    </source>
</evidence>
<evidence type="ECO:0000313" key="3">
    <source>
        <dbReference type="EMBL" id="KGI22857.1"/>
    </source>
</evidence>
<dbReference type="AlphaFoldDB" id="A0A098YU39"/>
<dbReference type="OrthoDB" id="1098855at2"/>
<dbReference type="RefSeq" id="WP_004371720.1">
    <property type="nucleotide sequence ID" value="NZ_JRPQ01000049.1"/>
</dbReference>
<accession>A0A098YU39</accession>
<gene>
    <name evidence="3" type="ORF">HMPREF9304_02125</name>
</gene>
<organism evidence="3 4">
    <name type="scientific">Hoylesella timonensis S9-PR14</name>
    <dbReference type="NCBI Taxonomy" id="1401062"/>
    <lineage>
        <taxon>Bacteria</taxon>
        <taxon>Pseudomonadati</taxon>
        <taxon>Bacteroidota</taxon>
        <taxon>Bacteroidia</taxon>
        <taxon>Bacteroidales</taxon>
        <taxon>Prevotellaceae</taxon>
        <taxon>Hoylesella</taxon>
    </lineage>
</organism>
<keyword evidence="2" id="KW-0812">Transmembrane</keyword>
<keyword evidence="2" id="KW-0472">Membrane</keyword>
<reference evidence="3 4" key="1">
    <citation type="submission" date="2014-07" db="EMBL/GenBank/DDBJ databases">
        <authorList>
            <person name="McCorrison J."/>
            <person name="Sanka R."/>
            <person name="Torralba M."/>
            <person name="Gillis M."/>
            <person name="Haft D.H."/>
            <person name="Methe B."/>
            <person name="Sutton G."/>
            <person name="Nelson K.E."/>
        </authorList>
    </citation>
    <scope>NUCLEOTIDE SEQUENCE [LARGE SCALE GENOMIC DNA]</scope>
    <source>
        <strain evidence="3 4">S9-PR14</strain>
    </source>
</reference>
<dbReference type="EMBL" id="JRPQ01000049">
    <property type="protein sequence ID" value="KGI22857.1"/>
    <property type="molecule type" value="Genomic_DNA"/>
</dbReference>
<protein>
    <submittedName>
        <fullName evidence="3">Conjugal transfer protein TraD</fullName>
    </submittedName>
</protein>
<dbReference type="GeneID" id="93331637"/>
<comment type="caution">
    <text evidence="3">The sequence shown here is derived from an EMBL/GenBank/DDBJ whole genome shotgun (WGS) entry which is preliminary data.</text>
</comment>
<proteinExistence type="predicted"/>
<evidence type="ECO:0000256" key="1">
    <source>
        <dbReference type="SAM" id="MobiDB-lite"/>
    </source>
</evidence>
<keyword evidence="2" id="KW-1133">Transmembrane helix</keyword>
<dbReference type="Proteomes" id="UP000029723">
    <property type="component" value="Unassembled WGS sequence"/>
</dbReference>
<evidence type="ECO:0000256" key="2">
    <source>
        <dbReference type="SAM" id="Phobius"/>
    </source>
</evidence>